<comment type="subcellular location">
    <subcellularLocation>
        <location evidence="1">Membrane</location>
        <topology evidence="1">Multi-pass membrane protein</topology>
    </subcellularLocation>
</comment>
<keyword evidence="5 7" id="KW-0472">Membrane</keyword>
<reference evidence="9" key="1">
    <citation type="journal article" date="2020" name="mSystems">
        <title>Genome- and Community-Level Interaction Insights into Carbon Utilization and Element Cycling Functions of Hydrothermarchaeota in Hydrothermal Sediment.</title>
        <authorList>
            <person name="Zhou Z."/>
            <person name="Liu Y."/>
            <person name="Xu W."/>
            <person name="Pan J."/>
            <person name="Luo Z.H."/>
            <person name="Li M."/>
        </authorList>
    </citation>
    <scope>NUCLEOTIDE SEQUENCE [LARGE SCALE GENOMIC DNA]</scope>
    <source>
        <strain evidence="9">SpSt-548</strain>
    </source>
</reference>
<proteinExistence type="predicted"/>
<evidence type="ECO:0000256" key="6">
    <source>
        <dbReference type="SAM" id="MobiDB-lite"/>
    </source>
</evidence>
<protein>
    <recommendedName>
        <fullName evidence="8">ResB-like domain-containing protein</fullName>
    </recommendedName>
</protein>
<dbReference type="EMBL" id="DSXI01000474">
    <property type="protein sequence ID" value="HGS05661.1"/>
    <property type="molecule type" value="Genomic_DNA"/>
</dbReference>
<feature type="region of interest" description="Disordered" evidence="6">
    <location>
        <begin position="417"/>
        <end position="438"/>
    </location>
</feature>
<feature type="transmembrane region" description="Helical" evidence="7">
    <location>
        <begin position="21"/>
        <end position="40"/>
    </location>
</feature>
<evidence type="ECO:0000256" key="2">
    <source>
        <dbReference type="ARBA" id="ARBA00022692"/>
    </source>
</evidence>
<feature type="transmembrane region" description="Helical" evidence="7">
    <location>
        <begin position="46"/>
        <end position="66"/>
    </location>
</feature>
<organism evidence="9">
    <name type="scientific">Desulfobacca acetoxidans</name>
    <dbReference type="NCBI Taxonomy" id="60893"/>
    <lineage>
        <taxon>Bacteria</taxon>
        <taxon>Pseudomonadati</taxon>
        <taxon>Thermodesulfobacteriota</taxon>
        <taxon>Desulfobaccia</taxon>
        <taxon>Desulfobaccales</taxon>
        <taxon>Desulfobaccaceae</taxon>
        <taxon>Desulfobacca</taxon>
    </lineage>
</organism>
<evidence type="ECO:0000256" key="4">
    <source>
        <dbReference type="ARBA" id="ARBA00022989"/>
    </source>
</evidence>
<evidence type="ECO:0000259" key="8">
    <source>
        <dbReference type="Pfam" id="PF05140"/>
    </source>
</evidence>
<feature type="compositionally biased region" description="Gly residues" evidence="6">
    <location>
        <begin position="428"/>
        <end position="438"/>
    </location>
</feature>
<dbReference type="InterPro" id="IPR023494">
    <property type="entry name" value="Cyt_c_bgen_Ccs1/CcsB/ResB"/>
</dbReference>
<dbReference type="GO" id="GO:0016020">
    <property type="term" value="C:membrane"/>
    <property type="evidence" value="ECO:0007669"/>
    <property type="project" value="UniProtKB-SubCell"/>
</dbReference>
<dbReference type="PANTHER" id="PTHR31566:SF0">
    <property type="entry name" value="CYTOCHROME C BIOGENESIS PROTEIN CCS1, CHLOROPLASTIC"/>
    <property type="match status" value="1"/>
</dbReference>
<comment type="caution">
    <text evidence="9">The sequence shown here is derived from an EMBL/GenBank/DDBJ whole genome shotgun (WGS) entry which is preliminary data.</text>
</comment>
<name>A0A7V4G989_9BACT</name>
<evidence type="ECO:0000256" key="3">
    <source>
        <dbReference type="ARBA" id="ARBA00022748"/>
    </source>
</evidence>
<sequence length="438" mass="49562">MSPQLRTASLPERVWGALTSLRLTLVLLLMLAGLGLVGTVRPQVFATWWFWAPLGAFTLNLLSCFVKGLPEALRRVRQPLSREAALALPERARLAWPRDRDPRPWLTETLKREVGKVHHANQENTIYYWWERGRFRPLGPYVVHLALLCILGGALVGRWWGLEGQLNLVEGESAQSFHTPEGPRPLDFEVRLDRFQVTYYPNSPMVQEFRSDLTFQKAGEPPVQAVCRVNEPVTFGGLTFYQSRWEKSVRFRVEEGEAAREVEAVVNRVVELPEGRGRFKVLDFEENLVRRMGERVVELGPWAQVVYLPPGGDHPLLLQILKNYPERFPQPGPHRFVLLGRGSKLLSGLQVKHDPGVPWVYLGFVLLLPGFYLAFLRPPERWALVLSRGSKGGWEGRLKGAAPRSQESFTLRLERLREKLQSPPEGQPSGGGGRAGGV</sequence>
<feature type="domain" description="ResB-like" evidence="8">
    <location>
        <begin position="43"/>
        <end position="301"/>
    </location>
</feature>
<dbReference type="Pfam" id="PF05140">
    <property type="entry name" value="ResB"/>
    <property type="match status" value="2"/>
</dbReference>
<evidence type="ECO:0000313" key="9">
    <source>
        <dbReference type="EMBL" id="HGS05661.1"/>
    </source>
</evidence>
<evidence type="ECO:0000256" key="5">
    <source>
        <dbReference type="ARBA" id="ARBA00023136"/>
    </source>
</evidence>
<dbReference type="GO" id="GO:0017004">
    <property type="term" value="P:cytochrome complex assembly"/>
    <property type="evidence" value="ECO:0007669"/>
    <property type="project" value="UniProtKB-KW"/>
</dbReference>
<keyword evidence="2 7" id="KW-0812">Transmembrane</keyword>
<accession>A0A7V4G989</accession>
<gene>
    <name evidence="9" type="ORF">ENT08_08005</name>
</gene>
<dbReference type="InterPro" id="IPR007816">
    <property type="entry name" value="ResB-like_domain"/>
</dbReference>
<dbReference type="AlphaFoldDB" id="A0A7V4G989"/>
<keyword evidence="4 7" id="KW-1133">Transmembrane helix</keyword>
<feature type="domain" description="ResB-like" evidence="8">
    <location>
        <begin position="343"/>
        <end position="409"/>
    </location>
</feature>
<dbReference type="PANTHER" id="PTHR31566">
    <property type="entry name" value="CYTOCHROME C BIOGENESIS PROTEIN CCS1, CHLOROPLASTIC"/>
    <property type="match status" value="1"/>
</dbReference>
<keyword evidence="3" id="KW-0201">Cytochrome c-type biogenesis</keyword>
<feature type="transmembrane region" description="Helical" evidence="7">
    <location>
        <begin position="359"/>
        <end position="376"/>
    </location>
</feature>
<evidence type="ECO:0000256" key="1">
    <source>
        <dbReference type="ARBA" id="ARBA00004141"/>
    </source>
</evidence>
<evidence type="ECO:0000256" key="7">
    <source>
        <dbReference type="SAM" id="Phobius"/>
    </source>
</evidence>
<feature type="transmembrane region" description="Helical" evidence="7">
    <location>
        <begin position="141"/>
        <end position="160"/>
    </location>
</feature>